<proteinExistence type="predicted"/>
<dbReference type="RefSeq" id="WP_130019062.1">
    <property type="nucleotide sequence ID" value="NZ_SEWF01000001.1"/>
</dbReference>
<protein>
    <recommendedName>
        <fullName evidence="3">Lipoprotein</fullName>
    </recommendedName>
</protein>
<dbReference type="AlphaFoldDB" id="A0A4Q5M6N2"/>
<gene>
    <name evidence="1" type="ORF">EWM59_00925</name>
</gene>
<organism evidence="1 2">
    <name type="scientific">Emticicia agri</name>
    <dbReference type="NCBI Taxonomy" id="2492393"/>
    <lineage>
        <taxon>Bacteria</taxon>
        <taxon>Pseudomonadati</taxon>
        <taxon>Bacteroidota</taxon>
        <taxon>Cytophagia</taxon>
        <taxon>Cytophagales</taxon>
        <taxon>Leadbetterellaceae</taxon>
        <taxon>Emticicia</taxon>
    </lineage>
</organism>
<sequence length="340" mass="40086">MRFYLLFLILLIQSCGSDTPSKNVTRAFYYWKSAFQLSNAERQTLDTCHVNKLYIKAFDIDWNFATNKPILKAPLVFQDSIPENLSLVPVIFITNQTLKQIPDTYLAEFVDFVNIRLKNIWPQKPYTEIQFDCDWTISTRVKYFRFLDLYRKHCQGKILSATIRLHQIKFVHKTGIPPVDRGMLMFYNMSDWKKPLIKNSIYDLDAASQYTATLSKYPLALDIVLPLFRWAIFYRGDQFMTVINKLDSKTLNQQKFLKKEDNKYYIQEDVQAFGISLRKGDMIRVEEVDYEELLKGSRALSKQISTQKLTFAFYDLDPKTISNYSHEQLHKIFLSFELPD</sequence>
<dbReference type="OrthoDB" id="634553at2"/>
<comment type="caution">
    <text evidence="1">The sequence shown here is derived from an EMBL/GenBank/DDBJ whole genome shotgun (WGS) entry which is preliminary data.</text>
</comment>
<evidence type="ECO:0000313" key="1">
    <source>
        <dbReference type="EMBL" id="RYU97717.1"/>
    </source>
</evidence>
<evidence type="ECO:0000313" key="2">
    <source>
        <dbReference type="Proteomes" id="UP000293162"/>
    </source>
</evidence>
<keyword evidence="2" id="KW-1185">Reference proteome</keyword>
<reference evidence="1 2" key="1">
    <citation type="submission" date="2019-02" db="EMBL/GenBank/DDBJ databases">
        <title>Bacterial novel species Emticicia sp. 17J42-9 isolated from soil.</title>
        <authorList>
            <person name="Jung H.-Y."/>
        </authorList>
    </citation>
    <scope>NUCLEOTIDE SEQUENCE [LARGE SCALE GENOMIC DNA]</scope>
    <source>
        <strain evidence="1 2">17J42-9</strain>
    </source>
</reference>
<dbReference type="PROSITE" id="PS51257">
    <property type="entry name" value="PROKAR_LIPOPROTEIN"/>
    <property type="match status" value="1"/>
</dbReference>
<accession>A0A4Q5M6N2</accession>
<dbReference type="EMBL" id="SEWF01000001">
    <property type="protein sequence ID" value="RYU97717.1"/>
    <property type="molecule type" value="Genomic_DNA"/>
</dbReference>
<name>A0A4Q5M6N2_9BACT</name>
<evidence type="ECO:0008006" key="3">
    <source>
        <dbReference type="Google" id="ProtNLM"/>
    </source>
</evidence>
<dbReference type="Proteomes" id="UP000293162">
    <property type="component" value="Unassembled WGS sequence"/>
</dbReference>